<keyword evidence="2" id="KW-1185">Reference proteome</keyword>
<proteinExistence type="predicted"/>
<dbReference type="AlphaFoldDB" id="A0AAW1TPY1"/>
<comment type="caution">
    <text evidence="1">The sequence shown here is derived from an EMBL/GenBank/DDBJ whole genome shotgun (WGS) entry which is preliminary data.</text>
</comment>
<accession>A0AAW1TPY1</accession>
<protein>
    <recommendedName>
        <fullName evidence="3">RNase H type-1 domain-containing protein</fullName>
    </recommendedName>
</protein>
<evidence type="ECO:0000313" key="2">
    <source>
        <dbReference type="Proteomes" id="UP001431783"/>
    </source>
</evidence>
<reference evidence="1 2" key="1">
    <citation type="submission" date="2023-03" db="EMBL/GenBank/DDBJ databases">
        <title>Genome insight into feeding habits of ladybird beetles.</title>
        <authorList>
            <person name="Li H.-S."/>
            <person name="Huang Y.-H."/>
            <person name="Pang H."/>
        </authorList>
    </citation>
    <scope>NUCLEOTIDE SEQUENCE [LARGE SCALE GENOMIC DNA]</scope>
    <source>
        <strain evidence="1">SYSU_2023b</strain>
        <tissue evidence="1">Whole body</tissue>
    </source>
</reference>
<evidence type="ECO:0000313" key="1">
    <source>
        <dbReference type="EMBL" id="KAK9870397.1"/>
    </source>
</evidence>
<dbReference type="Proteomes" id="UP001431783">
    <property type="component" value="Unassembled WGS sequence"/>
</dbReference>
<evidence type="ECO:0008006" key="3">
    <source>
        <dbReference type="Google" id="ProtNLM"/>
    </source>
</evidence>
<name>A0AAW1TPY1_9CUCU</name>
<dbReference type="EMBL" id="JARQZJ010000003">
    <property type="protein sequence ID" value="KAK9870397.1"/>
    <property type="molecule type" value="Genomic_DNA"/>
</dbReference>
<gene>
    <name evidence="1" type="ORF">WA026_007966</name>
</gene>
<organism evidence="1 2">
    <name type="scientific">Henosepilachna vigintioctopunctata</name>
    <dbReference type="NCBI Taxonomy" id="420089"/>
    <lineage>
        <taxon>Eukaryota</taxon>
        <taxon>Metazoa</taxon>
        <taxon>Ecdysozoa</taxon>
        <taxon>Arthropoda</taxon>
        <taxon>Hexapoda</taxon>
        <taxon>Insecta</taxon>
        <taxon>Pterygota</taxon>
        <taxon>Neoptera</taxon>
        <taxon>Endopterygota</taxon>
        <taxon>Coleoptera</taxon>
        <taxon>Polyphaga</taxon>
        <taxon>Cucujiformia</taxon>
        <taxon>Coccinelloidea</taxon>
        <taxon>Coccinellidae</taxon>
        <taxon>Epilachninae</taxon>
        <taxon>Epilachnini</taxon>
        <taxon>Henosepilachna</taxon>
    </lineage>
</organism>
<sequence length="131" mass="15250">MLTIGKALVYIVREEIKKLKNCKRDPSVDITTAMVKNKWSKLIGKGNETADRLANEGRSNAEFLNYKASPKLIIGPNEQIFQREWETELTQWGQLKGKTYTYVRNRDKEDRINKPFTMLNSNMPRKHIPPL</sequence>